<dbReference type="InterPro" id="IPR003615">
    <property type="entry name" value="HNH_nuc"/>
</dbReference>
<evidence type="ECO:0000259" key="3">
    <source>
        <dbReference type="SMART" id="SM00507"/>
    </source>
</evidence>
<dbReference type="PANTHER" id="PTHR41286">
    <property type="entry name" value="HNH NUCLEASE YAJD-RELATED"/>
    <property type="match status" value="1"/>
</dbReference>
<feature type="domain" description="TRASH" evidence="4">
    <location>
        <begin position="7"/>
        <end position="41"/>
    </location>
</feature>
<proteinExistence type="predicted"/>
<gene>
    <name evidence="5" type="ORF">SAMN05443574_1219</name>
</gene>
<protein>
    <submittedName>
        <fullName evidence="5">HNH endonuclease</fullName>
    </submittedName>
</protein>
<feature type="domain" description="TRASH" evidence="4">
    <location>
        <begin position="50"/>
        <end position="85"/>
    </location>
</feature>
<organism evidence="5 6">
    <name type="scientific">Haloarcula vallismortis</name>
    <name type="common">Halobacterium vallismortis</name>
    <dbReference type="NCBI Taxonomy" id="28442"/>
    <lineage>
        <taxon>Archaea</taxon>
        <taxon>Methanobacteriati</taxon>
        <taxon>Methanobacteriota</taxon>
        <taxon>Stenosarchaea group</taxon>
        <taxon>Halobacteria</taxon>
        <taxon>Halobacteriales</taxon>
        <taxon>Haloarculaceae</taxon>
        <taxon>Haloarcula</taxon>
    </lineage>
</organism>
<evidence type="ECO:0000313" key="5">
    <source>
        <dbReference type="EMBL" id="SDX23963.1"/>
    </source>
</evidence>
<evidence type="ECO:0000313" key="6">
    <source>
        <dbReference type="Proteomes" id="UP000182573"/>
    </source>
</evidence>
<feature type="domain" description="HNH nuclease" evidence="3">
    <location>
        <begin position="142"/>
        <end position="203"/>
    </location>
</feature>
<dbReference type="SMART" id="SM00746">
    <property type="entry name" value="TRASH"/>
    <property type="match status" value="3"/>
</dbReference>
<dbReference type="Proteomes" id="UP000182573">
    <property type="component" value="Unassembled WGS sequence"/>
</dbReference>
<dbReference type="AlphaFoldDB" id="A0A1H3A2X0"/>
<dbReference type="SMART" id="SM00507">
    <property type="entry name" value="HNHc"/>
    <property type="match status" value="1"/>
</dbReference>
<keyword evidence="1" id="KW-0540">Nuclease</keyword>
<dbReference type="GO" id="GO:0008270">
    <property type="term" value="F:zinc ion binding"/>
    <property type="evidence" value="ECO:0007669"/>
    <property type="project" value="InterPro"/>
</dbReference>
<dbReference type="CDD" id="cd00085">
    <property type="entry name" value="HNHc"/>
    <property type="match status" value="1"/>
</dbReference>
<dbReference type="GO" id="GO:0004519">
    <property type="term" value="F:endonuclease activity"/>
    <property type="evidence" value="ECO:0007669"/>
    <property type="project" value="UniProtKB-KW"/>
</dbReference>
<dbReference type="GO" id="GO:0003676">
    <property type="term" value="F:nucleic acid binding"/>
    <property type="evidence" value="ECO:0007669"/>
    <property type="project" value="InterPro"/>
</dbReference>
<evidence type="ECO:0000256" key="1">
    <source>
        <dbReference type="ARBA" id="ARBA00022722"/>
    </source>
</evidence>
<reference evidence="5 6" key="1">
    <citation type="submission" date="2016-10" db="EMBL/GenBank/DDBJ databases">
        <authorList>
            <person name="de Groot N.N."/>
        </authorList>
    </citation>
    <scope>NUCLEOTIDE SEQUENCE [LARGE SCALE GENOMIC DNA]</scope>
    <source>
        <strain evidence="5 6">DSM 3756</strain>
    </source>
</reference>
<dbReference type="GO" id="GO:0016787">
    <property type="term" value="F:hydrolase activity"/>
    <property type="evidence" value="ECO:0007669"/>
    <property type="project" value="UniProtKB-KW"/>
</dbReference>
<dbReference type="Gene3D" id="1.10.30.50">
    <property type="match status" value="1"/>
</dbReference>
<name>A0A1H3A2X0_HALVA</name>
<dbReference type="InterPro" id="IPR002711">
    <property type="entry name" value="HNH"/>
</dbReference>
<keyword evidence="5" id="KW-0255">Endonuclease</keyword>
<dbReference type="RefSeq" id="WP_004514847.1">
    <property type="nucleotide sequence ID" value="NZ_FNOF01000021.1"/>
</dbReference>
<dbReference type="InterPro" id="IPR011017">
    <property type="entry name" value="TRASH_dom"/>
</dbReference>
<keyword evidence="2" id="KW-0378">Hydrolase</keyword>
<sequence length="215" mass="25472">MPVEIECDFCGKSITKPPSEVESAEHHFCDRECYGNWRSEGEDSRLVLECDYCGTEYRRYEASLREDQTNTFCSKECKGRWQIENRPQTECTYCGESIKRIQYDIESADRHFCSRKCKWDWQRETATYDWKSTPNYGPLWKERREQVLERDNRTCQGCGRSEDDLGYTPRVHHIRPFSEFDEDEVEAAHDSSNLVSLCEPCHTRWEGIPLRPKLI</sequence>
<dbReference type="GO" id="GO:0005829">
    <property type="term" value="C:cytosol"/>
    <property type="evidence" value="ECO:0007669"/>
    <property type="project" value="TreeGrafter"/>
</dbReference>
<dbReference type="EMBL" id="FNOF01000021">
    <property type="protein sequence ID" value="SDX23963.1"/>
    <property type="molecule type" value="Genomic_DNA"/>
</dbReference>
<accession>A0A1H3A2X0</accession>
<evidence type="ECO:0000256" key="2">
    <source>
        <dbReference type="ARBA" id="ARBA00022801"/>
    </source>
</evidence>
<dbReference type="STRING" id="28442.SAMN05443574_1219"/>
<evidence type="ECO:0000259" key="4">
    <source>
        <dbReference type="SMART" id="SM00746"/>
    </source>
</evidence>
<feature type="domain" description="TRASH" evidence="4">
    <location>
        <begin position="91"/>
        <end position="125"/>
    </location>
</feature>
<dbReference type="Pfam" id="PF01844">
    <property type="entry name" value="HNH"/>
    <property type="match status" value="1"/>
</dbReference>
<dbReference type="PANTHER" id="PTHR41286:SF1">
    <property type="entry name" value="HNH NUCLEASE YAJD-RELATED"/>
    <property type="match status" value="1"/>
</dbReference>